<sequence>MLPSSATNSIEFVTTTIITFLVITVAFSFVGLLLGRALGAKSKFKRVAIFNLFTFCGLCLGAFYAMSKLKGG</sequence>
<reference evidence="2" key="1">
    <citation type="journal article" date="2021" name="Arch. Microbiol.">
        <title>Methyloradius palustris gen. nov., sp. nov., a methanol-oxidizing bacterium isolated from snow.</title>
        <authorList>
            <person name="Miyadera T."/>
            <person name="Kojima H."/>
            <person name="Fukui M."/>
        </authorList>
    </citation>
    <scope>NUCLEOTIDE SEQUENCE</scope>
    <source>
        <strain evidence="2">Zm11</strain>
    </source>
</reference>
<gene>
    <name evidence="2" type="ORF">ZMTM_21870</name>
</gene>
<keyword evidence="1" id="KW-1133">Transmembrane helix</keyword>
<evidence type="ECO:0000256" key="1">
    <source>
        <dbReference type="SAM" id="Phobius"/>
    </source>
</evidence>
<keyword evidence="1" id="KW-0812">Transmembrane</keyword>
<dbReference type="EMBL" id="AP024110">
    <property type="protein sequence ID" value="BCM25928.1"/>
    <property type="molecule type" value="Genomic_DNA"/>
</dbReference>
<dbReference type="AlphaFoldDB" id="A0A8D5G4Q7"/>
<organism evidence="2 3">
    <name type="scientific">Methyloradius palustris</name>
    <dbReference type="NCBI Taxonomy" id="2778876"/>
    <lineage>
        <taxon>Bacteria</taxon>
        <taxon>Pseudomonadati</taxon>
        <taxon>Pseudomonadota</taxon>
        <taxon>Betaproteobacteria</taxon>
        <taxon>Nitrosomonadales</taxon>
        <taxon>Methylophilaceae</taxon>
        <taxon>Methyloradius</taxon>
    </lineage>
</organism>
<evidence type="ECO:0000313" key="3">
    <source>
        <dbReference type="Proteomes" id="UP000826722"/>
    </source>
</evidence>
<feature type="transmembrane region" description="Helical" evidence="1">
    <location>
        <begin position="12"/>
        <end position="35"/>
    </location>
</feature>
<keyword evidence="3" id="KW-1185">Reference proteome</keyword>
<keyword evidence="1" id="KW-0472">Membrane</keyword>
<protein>
    <submittedName>
        <fullName evidence="2">Uncharacterized protein</fullName>
    </submittedName>
</protein>
<proteinExistence type="predicted"/>
<accession>A0A8D5G4Q7</accession>
<evidence type="ECO:0000313" key="2">
    <source>
        <dbReference type="EMBL" id="BCM25928.1"/>
    </source>
</evidence>
<name>A0A8D5G4Q7_9PROT</name>
<dbReference type="Proteomes" id="UP000826722">
    <property type="component" value="Chromosome"/>
</dbReference>
<feature type="transmembrane region" description="Helical" evidence="1">
    <location>
        <begin position="47"/>
        <end position="66"/>
    </location>
</feature>
<dbReference type="KEGG" id="mpau:ZMTM_21870"/>